<keyword evidence="4" id="KW-0731">Sigma factor</keyword>
<evidence type="ECO:0000313" key="10">
    <source>
        <dbReference type="Proteomes" id="UP000636793"/>
    </source>
</evidence>
<dbReference type="PANTHER" id="PTHR30173:SF43">
    <property type="entry name" value="ECF RNA POLYMERASE SIGMA FACTOR SIGI-RELATED"/>
    <property type="match status" value="1"/>
</dbReference>
<dbReference type="EMBL" id="BMHI01000001">
    <property type="protein sequence ID" value="GGB14411.1"/>
    <property type="molecule type" value="Genomic_DNA"/>
</dbReference>
<keyword evidence="5" id="KW-0804">Transcription</keyword>
<dbReference type="SUPFAM" id="SSF88946">
    <property type="entry name" value="Sigma2 domain of RNA polymerase sigma factors"/>
    <property type="match status" value="1"/>
</dbReference>
<dbReference type="InterPro" id="IPR036388">
    <property type="entry name" value="WH-like_DNA-bd_sf"/>
</dbReference>
<keyword evidence="10" id="KW-1185">Reference proteome</keyword>
<dbReference type="NCBIfam" id="NF007214">
    <property type="entry name" value="PRK09636.1"/>
    <property type="match status" value="1"/>
</dbReference>
<evidence type="ECO:0000256" key="1">
    <source>
        <dbReference type="ARBA" id="ARBA00010641"/>
    </source>
</evidence>
<dbReference type="InterPro" id="IPR013325">
    <property type="entry name" value="RNA_pol_sigma_r2"/>
</dbReference>
<gene>
    <name evidence="9" type="primary">rpoE</name>
    <name evidence="9" type="ORF">GCM10011492_00030</name>
</gene>
<comment type="caution">
    <text evidence="9">The sequence shown here is derived from an EMBL/GenBank/DDBJ whole genome shotgun (WGS) entry which is preliminary data.</text>
</comment>
<feature type="domain" description="SnoaL-like" evidence="8">
    <location>
        <begin position="197"/>
        <end position="275"/>
    </location>
</feature>
<comment type="subunit">
    <text evidence="2">Interacts transiently with the RNA polymerase catalytic core formed by RpoA, RpoB, RpoC and RpoZ (2 alpha, 1 beta, 1 beta' and 1 omega subunit) to form the RNA polymerase holoenzyme that can initiate transcription.</text>
</comment>
<dbReference type="Pfam" id="PF04542">
    <property type="entry name" value="Sigma70_r2"/>
    <property type="match status" value="1"/>
</dbReference>
<dbReference type="GO" id="GO:0006352">
    <property type="term" value="P:DNA-templated transcription initiation"/>
    <property type="evidence" value="ECO:0007669"/>
    <property type="project" value="InterPro"/>
</dbReference>
<dbReference type="Proteomes" id="UP000636793">
    <property type="component" value="Unassembled WGS sequence"/>
</dbReference>
<dbReference type="Gene3D" id="1.10.10.10">
    <property type="entry name" value="Winged helix-like DNA-binding domain superfamily/Winged helix DNA-binding domain"/>
    <property type="match status" value="1"/>
</dbReference>
<dbReference type="AlphaFoldDB" id="A0A916SSD7"/>
<feature type="domain" description="RNA polymerase sigma-70 region 2" evidence="6">
    <location>
        <begin position="19"/>
        <end position="83"/>
    </location>
</feature>
<dbReference type="InterPro" id="IPR032710">
    <property type="entry name" value="NTF2-like_dom_sf"/>
</dbReference>
<reference evidence="9" key="1">
    <citation type="journal article" date="2014" name="Int. J. Syst. Evol. Microbiol.">
        <title>Complete genome sequence of Corynebacterium casei LMG S-19264T (=DSM 44701T), isolated from a smear-ripened cheese.</title>
        <authorList>
            <consortium name="US DOE Joint Genome Institute (JGI-PGF)"/>
            <person name="Walter F."/>
            <person name="Albersmeier A."/>
            <person name="Kalinowski J."/>
            <person name="Ruckert C."/>
        </authorList>
    </citation>
    <scope>NUCLEOTIDE SEQUENCE</scope>
    <source>
        <strain evidence="9">CGMCC 1.15085</strain>
    </source>
</reference>
<organism evidence="9 10">
    <name type="scientific">Flexivirga endophytica</name>
    <dbReference type="NCBI Taxonomy" id="1849103"/>
    <lineage>
        <taxon>Bacteria</taxon>
        <taxon>Bacillati</taxon>
        <taxon>Actinomycetota</taxon>
        <taxon>Actinomycetes</taxon>
        <taxon>Micrococcales</taxon>
        <taxon>Dermacoccaceae</taxon>
        <taxon>Flexivirga</taxon>
    </lineage>
</organism>
<evidence type="ECO:0000259" key="6">
    <source>
        <dbReference type="Pfam" id="PF04542"/>
    </source>
</evidence>
<sequence length="309" mass="33824">MSTPIDPEAGDVEVRSVMDERRNLLNVGYRLLGSLIEAEDVVQEAYTRWYGMSPSERAAIENPGAWLTTVTSRICLSQLTSARVRRETYVGNWIPEPLPGPDMATHGASDDVAADPVDRVTLDESVGMALMVVMESMTPAERVAFILHDVFGYRFAEIAEIVGRSPGACRQLASSARSRVRAAGADAASAVRRPDVIRRFEAAWRAKDIDTLVELLDPSVVATADSGGRAVAFREPLEGRDAVLEVWLQLADRIGELTLHQRSVNGQPGLIAKDAEGTTVSIYAFDVVDDVIRRIWAIRNPDKLGPWLA</sequence>
<dbReference type="GO" id="GO:0016987">
    <property type="term" value="F:sigma factor activity"/>
    <property type="evidence" value="ECO:0007669"/>
    <property type="project" value="UniProtKB-KW"/>
</dbReference>
<reference evidence="9" key="2">
    <citation type="submission" date="2020-09" db="EMBL/GenBank/DDBJ databases">
        <authorList>
            <person name="Sun Q."/>
            <person name="Zhou Y."/>
        </authorList>
    </citation>
    <scope>NUCLEOTIDE SEQUENCE</scope>
    <source>
        <strain evidence="9">CGMCC 1.15085</strain>
    </source>
</reference>
<keyword evidence="3" id="KW-0805">Transcription regulation</keyword>
<evidence type="ECO:0000313" key="9">
    <source>
        <dbReference type="EMBL" id="GGB14411.1"/>
    </source>
</evidence>
<dbReference type="SUPFAM" id="SSF54427">
    <property type="entry name" value="NTF2-like"/>
    <property type="match status" value="1"/>
</dbReference>
<dbReference type="PANTHER" id="PTHR30173">
    <property type="entry name" value="SIGMA 19 FACTOR"/>
    <property type="match status" value="1"/>
</dbReference>
<evidence type="ECO:0000256" key="4">
    <source>
        <dbReference type="ARBA" id="ARBA00023082"/>
    </source>
</evidence>
<dbReference type="InterPro" id="IPR037401">
    <property type="entry name" value="SnoaL-like"/>
</dbReference>
<evidence type="ECO:0000259" key="7">
    <source>
        <dbReference type="Pfam" id="PF08281"/>
    </source>
</evidence>
<dbReference type="InterPro" id="IPR013324">
    <property type="entry name" value="RNA_pol_sigma_r3/r4-like"/>
</dbReference>
<dbReference type="InterPro" id="IPR013249">
    <property type="entry name" value="RNA_pol_sigma70_r4_t2"/>
</dbReference>
<feature type="domain" description="RNA polymerase sigma factor 70 region 4 type 2" evidence="7">
    <location>
        <begin position="129"/>
        <end position="179"/>
    </location>
</feature>
<dbReference type="InterPro" id="IPR052704">
    <property type="entry name" value="ECF_Sigma-70_Domain"/>
</dbReference>
<evidence type="ECO:0000256" key="2">
    <source>
        <dbReference type="ARBA" id="ARBA00011344"/>
    </source>
</evidence>
<dbReference type="Gene3D" id="1.10.1740.10">
    <property type="match status" value="1"/>
</dbReference>
<protein>
    <submittedName>
        <fullName evidence="9">RNA polymerase sigma24 factor</fullName>
    </submittedName>
</protein>
<comment type="similarity">
    <text evidence="1">Belongs to the sigma-70 factor family. ECF subfamily.</text>
</comment>
<dbReference type="Pfam" id="PF08281">
    <property type="entry name" value="Sigma70_r4_2"/>
    <property type="match status" value="1"/>
</dbReference>
<accession>A0A916SSD7</accession>
<dbReference type="RefSeq" id="WP_229749332.1">
    <property type="nucleotide sequence ID" value="NZ_BMHI01000001.1"/>
</dbReference>
<dbReference type="Gene3D" id="3.10.450.50">
    <property type="match status" value="1"/>
</dbReference>
<dbReference type="Pfam" id="PF12680">
    <property type="entry name" value="SnoaL_2"/>
    <property type="match status" value="1"/>
</dbReference>
<evidence type="ECO:0000256" key="5">
    <source>
        <dbReference type="ARBA" id="ARBA00023163"/>
    </source>
</evidence>
<proteinExistence type="inferred from homology"/>
<evidence type="ECO:0000256" key="3">
    <source>
        <dbReference type="ARBA" id="ARBA00023015"/>
    </source>
</evidence>
<dbReference type="SUPFAM" id="SSF88659">
    <property type="entry name" value="Sigma3 and sigma4 domains of RNA polymerase sigma factors"/>
    <property type="match status" value="1"/>
</dbReference>
<evidence type="ECO:0000259" key="8">
    <source>
        <dbReference type="Pfam" id="PF12680"/>
    </source>
</evidence>
<name>A0A916SSD7_9MICO</name>
<dbReference type="InterPro" id="IPR007627">
    <property type="entry name" value="RNA_pol_sigma70_r2"/>
</dbReference>
<dbReference type="GO" id="GO:0003677">
    <property type="term" value="F:DNA binding"/>
    <property type="evidence" value="ECO:0007669"/>
    <property type="project" value="InterPro"/>
</dbReference>